<feature type="region of interest" description="Disordered" evidence="2">
    <location>
        <begin position="1175"/>
        <end position="1214"/>
    </location>
</feature>
<evidence type="ECO:0000256" key="2">
    <source>
        <dbReference type="SAM" id="MobiDB-lite"/>
    </source>
</evidence>
<keyword evidence="4" id="KW-1185">Reference proteome</keyword>
<keyword evidence="1" id="KW-0175">Coiled coil</keyword>
<feature type="region of interest" description="Disordered" evidence="2">
    <location>
        <begin position="119"/>
        <end position="332"/>
    </location>
</feature>
<feature type="region of interest" description="Disordered" evidence="2">
    <location>
        <begin position="916"/>
        <end position="1047"/>
    </location>
</feature>
<feature type="compositionally biased region" description="Low complexity" evidence="2">
    <location>
        <begin position="1031"/>
        <end position="1047"/>
    </location>
</feature>
<feature type="region of interest" description="Disordered" evidence="2">
    <location>
        <begin position="755"/>
        <end position="836"/>
    </location>
</feature>
<proteinExistence type="predicted"/>
<feature type="compositionally biased region" description="Polar residues" evidence="2">
    <location>
        <begin position="192"/>
        <end position="207"/>
    </location>
</feature>
<feature type="coiled-coil region" evidence="1">
    <location>
        <begin position="14"/>
        <end position="41"/>
    </location>
</feature>
<feature type="compositionally biased region" description="Polar residues" evidence="2">
    <location>
        <begin position="952"/>
        <end position="966"/>
    </location>
</feature>
<sequence length="1214" mass="129976">MMAPQGLLLETARVEAAHARLKELSRQFRAQEEEARAELDEKTAAIDADVEKRIAEIAQLDSSLREKIEAVLIKTRCLEIEELRRAHQEEADARKKLYDEQKRQYDEEIFSAITAAMKAGHAPSPGHPPILPSRPSEGSQARTPAAVASGPASLAETDSVPPPASDVASQPQQVASPFAMQAPIETDRDSQAIPSQSPDSNNASPPHSLSEHSQEPPFLSRQQPAADTERIEDTRPFAQSAAQSAASPTSPANGHETSPSEALPSPGHRDQRPAPPTLAPKPDPVPKRKANGEPNGETPASSPDRHKRTKFEWGHGERRTPTNPPLPFAQQDAPERTVSFEEVYGGPGRPAPHMHVIVQWPPKNGHYYILRCDEHGVHFGEHPLRGAAKHLASAQHGYMSKAHATAIETLGHRVVGCTEEMANMNNEAVVRAMKDGSYKIFNANNLSQTKRAELGYPPLDPLASQKAAMYRKPTGGVTRPVSGRFYVGNSGGEVYPVLILPWIQVSPVGLVGTLADTGLFRKTTDDGRLLAVPKLPKCYVYFEVAGRIIGIQGWAKGYEDGGPLERKREFPVLCADSPNCGAWTVGWIKAAHLSILDFDDPSSQNIPYFAAARDYFLHRVRQPPNVVDDAARGTPQYLRHPALRGGLRNIAPAGGDDVEMRDAEYVHYRGHGGESDQDIANPAMSHFNNRAGHPDVDSRRTSVSNRDEHYNGPWAREGADVESTAASMHPAQLIAAQALNLQSPARSGFRAINTAGAANGSNSQSPRASVEPVPRGSLASSVPASHRRVWKIHARSSRQPSNQTSPSPSIVLPERPADASNSTSGAPSQLPGDVKKFSPASLQNIVQDFPAPTAGSSRVGSQSPNPAPARRPLPSGPGMRNGSPPRPALISAVNTDRAGSAPVQLPHMKDPVAEEIRRGGSASAVPGSSRHATPQPSTAAAAATATAAPNGGIQSAPPSVHPSVSTPGLRREPPPPPIQVPPPATAFTPMSRLNASPLATPATSTTNTRANSPALPQHQSKTGTPIVTGFPRPDTPTLTPTLSQPTPGAFLPTMDVFDLAGVMEGSTEVFRSTTPGTYLRLIDDHQSGVFTTPSDAPVALRIEPKRVEKVERVSAQGGAVCVVAITYRAEPGQDGERRKQTLVLEKARSTASGMQYGLVHARRLCRRLREWNPEIELPSPGNDLDSVQWRFSTQSPAAAPTSTSAGVVEQEATT</sequence>
<reference evidence="3" key="1">
    <citation type="journal article" date="2023" name="Mol. Phylogenet. Evol.">
        <title>Genome-scale phylogeny and comparative genomics of the fungal order Sordariales.</title>
        <authorList>
            <person name="Hensen N."/>
            <person name="Bonometti L."/>
            <person name="Westerberg I."/>
            <person name="Brannstrom I.O."/>
            <person name="Guillou S."/>
            <person name="Cros-Aarteil S."/>
            <person name="Calhoun S."/>
            <person name="Haridas S."/>
            <person name="Kuo A."/>
            <person name="Mondo S."/>
            <person name="Pangilinan J."/>
            <person name="Riley R."/>
            <person name="LaButti K."/>
            <person name="Andreopoulos B."/>
            <person name="Lipzen A."/>
            <person name="Chen C."/>
            <person name="Yan M."/>
            <person name="Daum C."/>
            <person name="Ng V."/>
            <person name="Clum A."/>
            <person name="Steindorff A."/>
            <person name="Ohm R.A."/>
            <person name="Martin F."/>
            <person name="Silar P."/>
            <person name="Natvig D.O."/>
            <person name="Lalanne C."/>
            <person name="Gautier V."/>
            <person name="Ament-Velasquez S.L."/>
            <person name="Kruys A."/>
            <person name="Hutchinson M.I."/>
            <person name="Powell A.J."/>
            <person name="Barry K."/>
            <person name="Miller A.N."/>
            <person name="Grigoriev I.V."/>
            <person name="Debuchy R."/>
            <person name="Gladieux P."/>
            <person name="Hiltunen Thoren M."/>
            <person name="Johannesson H."/>
        </authorList>
    </citation>
    <scope>NUCLEOTIDE SEQUENCE</scope>
    <source>
        <strain evidence="3">CBS 757.83</strain>
    </source>
</reference>
<evidence type="ECO:0000256" key="1">
    <source>
        <dbReference type="SAM" id="Coils"/>
    </source>
</evidence>
<feature type="compositionally biased region" description="Polar residues" evidence="2">
    <location>
        <begin position="797"/>
        <end position="808"/>
    </location>
</feature>
<evidence type="ECO:0000313" key="3">
    <source>
        <dbReference type="EMBL" id="KAK4099438.1"/>
    </source>
</evidence>
<feature type="compositionally biased region" description="Low complexity" evidence="2">
    <location>
        <begin position="1192"/>
        <end position="1205"/>
    </location>
</feature>
<feature type="compositionally biased region" description="Low complexity" evidence="2">
    <location>
        <begin position="938"/>
        <end position="948"/>
    </location>
</feature>
<name>A0AAN6PX52_9PEZI</name>
<organism evidence="3 4">
    <name type="scientific">Parathielavia hyrcaniae</name>
    <dbReference type="NCBI Taxonomy" id="113614"/>
    <lineage>
        <taxon>Eukaryota</taxon>
        <taxon>Fungi</taxon>
        <taxon>Dikarya</taxon>
        <taxon>Ascomycota</taxon>
        <taxon>Pezizomycotina</taxon>
        <taxon>Sordariomycetes</taxon>
        <taxon>Sordariomycetidae</taxon>
        <taxon>Sordariales</taxon>
        <taxon>Chaetomiaceae</taxon>
        <taxon>Parathielavia</taxon>
    </lineage>
</organism>
<feature type="region of interest" description="Disordered" evidence="2">
    <location>
        <begin position="850"/>
        <end position="890"/>
    </location>
</feature>
<feature type="coiled-coil region" evidence="1">
    <location>
        <begin position="80"/>
        <end position="108"/>
    </location>
</feature>
<dbReference type="AlphaFoldDB" id="A0AAN6PX52"/>
<feature type="compositionally biased region" description="Basic residues" evidence="2">
    <location>
        <begin position="785"/>
        <end position="796"/>
    </location>
</feature>
<feature type="compositionally biased region" description="Low complexity" evidence="2">
    <location>
        <begin position="238"/>
        <end position="252"/>
    </location>
</feature>
<feature type="region of interest" description="Disordered" evidence="2">
    <location>
        <begin position="687"/>
        <end position="714"/>
    </location>
</feature>
<feature type="compositionally biased region" description="Basic and acidic residues" evidence="2">
    <location>
        <begin position="692"/>
        <end position="710"/>
    </location>
</feature>
<reference evidence="3" key="2">
    <citation type="submission" date="2023-05" db="EMBL/GenBank/DDBJ databases">
        <authorList>
            <consortium name="Lawrence Berkeley National Laboratory"/>
            <person name="Steindorff A."/>
            <person name="Hensen N."/>
            <person name="Bonometti L."/>
            <person name="Westerberg I."/>
            <person name="Brannstrom I.O."/>
            <person name="Guillou S."/>
            <person name="Cros-Aarteil S."/>
            <person name="Calhoun S."/>
            <person name="Haridas S."/>
            <person name="Kuo A."/>
            <person name="Mondo S."/>
            <person name="Pangilinan J."/>
            <person name="Riley R."/>
            <person name="Labutti K."/>
            <person name="Andreopoulos B."/>
            <person name="Lipzen A."/>
            <person name="Chen C."/>
            <person name="Yanf M."/>
            <person name="Daum C."/>
            <person name="Ng V."/>
            <person name="Clum A."/>
            <person name="Ohm R."/>
            <person name="Martin F."/>
            <person name="Silar P."/>
            <person name="Natvig D."/>
            <person name="Lalanne C."/>
            <person name="Gautier V."/>
            <person name="Ament-Velasquez S.L."/>
            <person name="Kruys A."/>
            <person name="Hutchinson M.I."/>
            <person name="Powell A.J."/>
            <person name="Barry K."/>
            <person name="Miller A.N."/>
            <person name="Grigoriev I.V."/>
            <person name="Debuchy R."/>
            <person name="Gladieux P."/>
            <person name="Thoren M.H."/>
            <person name="Johannesson H."/>
        </authorList>
    </citation>
    <scope>NUCLEOTIDE SEQUENCE</scope>
    <source>
        <strain evidence="3">CBS 757.83</strain>
    </source>
</reference>
<gene>
    <name evidence="3" type="ORF">N658DRAFT_498366</name>
</gene>
<feature type="compositionally biased region" description="Basic and acidic residues" evidence="2">
    <location>
        <begin position="310"/>
        <end position="320"/>
    </location>
</feature>
<accession>A0AAN6PX52</accession>
<dbReference type="EMBL" id="MU863649">
    <property type="protein sequence ID" value="KAK4099438.1"/>
    <property type="molecule type" value="Genomic_DNA"/>
</dbReference>
<feature type="compositionally biased region" description="Polar residues" evidence="2">
    <location>
        <begin position="854"/>
        <end position="864"/>
    </location>
</feature>
<comment type="caution">
    <text evidence="3">The sequence shown here is derived from an EMBL/GenBank/DDBJ whole genome shotgun (WGS) entry which is preliminary data.</text>
</comment>
<feature type="compositionally biased region" description="Low complexity" evidence="2">
    <location>
        <begin position="994"/>
        <end position="1014"/>
    </location>
</feature>
<dbReference type="Proteomes" id="UP001305647">
    <property type="component" value="Unassembled WGS sequence"/>
</dbReference>
<feature type="compositionally biased region" description="Pro residues" evidence="2">
    <location>
        <begin position="865"/>
        <end position="875"/>
    </location>
</feature>
<protein>
    <submittedName>
        <fullName evidence="3">Uncharacterized protein</fullName>
    </submittedName>
</protein>
<feature type="compositionally biased region" description="Pro residues" evidence="2">
    <location>
        <begin position="974"/>
        <end position="984"/>
    </location>
</feature>
<evidence type="ECO:0000313" key="4">
    <source>
        <dbReference type="Proteomes" id="UP001305647"/>
    </source>
</evidence>
<feature type="compositionally biased region" description="Pro residues" evidence="2">
    <location>
        <begin position="273"/>
        <end position="283"/>
    </location>
</feature>